<evidence type="ECO:0000313" key="2">
    <source>
        <dbReference type="EMBL" id="PHJ17407.1"/>
    </source>
</evidence>
<dbReference type="RefSeq" id="XP_067919128.1">
    <property type="nucleotide sequence ID" value="XM_068068897.1"/>
</dbReference>
<dbReference type="AlphaFoldDB" id="A0A2C6KIL8"/>
<comment type="caution">
    <text evidence="2">The sequence shown here is derived from an EMBL/GenBank/DDBJ whole genome shotgun (WGS) entry which is preliminary data.</text>
</comment>
<organism evidence="2 3">
    <name type="scientific">Cystoisospora suis</name>
    <dbReference type="NCBI Taxonomy" id="483139"/>
    <lineage>
        <taxon>Eukaryota</taxon>
        <taxon>Sar</taxon>
        <taxon>Alveolata</taxon>
        <taxon>Apicomplexa</taxon>
        <taxon>Conoidasida</taxon>
        <taxon>Coccidia</taxon>
        <taxon>Eucoccidiorida</taxon>
        <taxon>Eimeriorina</taxon>
        <taxon>Sarcocystidae</taxon>
        <taxon>Cystoisospora</taxon>
    </lineage>
</organism>
<gene>
    <name evidence="2" type="ORF">CSUI_008772</name>
</gene>
<keyword evidence="3" id="KW-1185">Reference proteome</keyword>
<dbReference type="VEuPathDB" id="ToxoDB:CSUI_008772"/>
<evidence type="ECO:0000313" key="3">
    <source>
        <dbReference type="Proteomes" id="UP000221165"/>
    </source>
</evidence>
<dbReference type="GeneID" id="94432108"/>
<name>A0A2C6KIL8_9APIC</name>
<feature type="compositionally biased region" description="Basic and acidic residues" evidence="1">
    <location>
        <begin position="396"/>
        <end position="408"/>
    </location>
</feature>
<accession>A0A2C6KIL8</accession>
<dbReference type="EMBL" id="MIGC01005016">
    <property type="protein sequence ID" value="PHJ17407.1"/>
    <property type="molecule type" value="Genomic_DNA"/>
</dbReference>
<protein>
    <submittedName>
        <fullName evidence="2">Uncharacterized protein</fullName>
    </submittedName>
</protein>
<proteinExistence type="predicted"/>
<feature type="region of interest" description="Disordered" evidence="1">
    <location>
        <begin position="394"/>
        <end position="416"/>
    </location>
</feature>
<dbReference type="OrthoDB" id="330389at2759"/>
<evidence type="ECO:0000256" key="1">
    <source>
        <dbReference type="SAM" id="MobiDB-lite"/>
    </source>
</evidence>
<sequence>MLFFWTAARELPWSASRLHIYVKQVQRTTHCRVGFCWTLPACCPWQGHGSSRVRLQGEHVQELPCTSFTAPIDFSRSTLVIRVQHSSYAARNLKIVTPATAVSGAVLLGSKGPRRLRGHGERSFDRTASRVAVRFLVLPDLVWRVGAGTEQVGFLTPRAVFQGFPSRNFTLARKLDLRADGGSCIENRSARGGVSSSPRNGYHWLEKVEARELAALRRTGTELSVGSDLESFLRNCRKAAVPRASLLPLWKPLVLPELQTGAVHEATALEILRAYLKNGQVATEKVGSHAKGRKVTELWGGTHLAECGGVPWGFRDVDEDGVVVQRRGPARGAVLEPGKSEHLLGVFRPNTSSLGVEKEAEDPMSLTDEEVLQAVASGLVNDGQARVARLRTTRTLPEKHGDADHSRATESAISAPPRVATASGHARAAFTSCAARLGKLAFICNIFARLMPSHGAFFAYINQRVQSASCALAEVPLQSLVVFCHSLAKSKCARPGSMRALGDALLLNVDSFNAQDMSNTWNAFRQSGMVHGPLFRYLLKRLPSMAQHFTAEQIGMTLNALGHFHIRHDQAVDALITRAKQLLGPPGTFPVDPSLATLQENATSGRSGRSVFLHGLGPCNLALVLNNASRLDLTEHVFLSDREYFDDRLICAVEHLLGGRGAAAGKGQEPGWGNRWGAAWTEDEVVAVSDWPPAHTRTSFIDSYLVSRSAVGTVACPPSLQTAANIALGLGLVLSKASRGSDDAEVRGTNSYRCSPIEELIFRCSCSIVLLASMAIHDGMEYRAGECLQNQAVKPCQGGHRKNRLNKLLPPHRFQFFQAILCVWHFGRWRSFARWGGSWLARLAGVIEAIMDGRESLPRADRDVTQSGTQQEVEELLRFVSHSGRISTNSLGSMTISAEEHCTVYTIDVVCRPKTVRRNWISTRPLTQEGMVP</sequence>
<dbReference type="Proteomes" id="UP000221165">
    <property type="component" value="Unassembled WGS sequence"/>
</dbReference>
<reference evidence="2 3" key="1">
    <citation type="journal article" date="2017" name="Int. J. Parasitol.">
        <title>The genome of the protozoan parasite Cystoisospora suis and a reverse vaccinology approach to identify vaccine candidates.</title>
        <authorList>
            <person name="Palmieri N."/>
            <person name="Shrestha A."/>
            <person name="Ruttkowski B."/>
            <person name="Beck T."/>
            <person name="Vogl C."/>
            <person name="Tomley F."/>
            <person name="Blake D.P."/>
            <person name="Joachim A."/>
        </authorList>
    </citation>
    <scope>NUCLEOTIDE SEQUENCE [LARGE SCALE GENOMIC DNA]</scope>
    <source>
        <strain evidence="2 3">Wien I</strain>
    </source>
</reference>